<feature type="domain" description="Glycoside hydrolase family 3 N-terminal" evidence="6">
    <location>
        <begin position="27"/>
        <end position="347"/>
    </location>
</feature>
<keyword evidence="5 7" id="KW-0326">Glycosidase</keyword>
<reference evidence="7 8" key="1">
    <citation type="submission" date="2014-04" db="EMBL/GenBank/DDBJ databases">
        <authorList>
            <person name="Bishop-Lilly K.A."/>
            <person name="Broomall S.M."/>
            <person name="Chain P.S."/>
            <person name="Chertkov O."/>
            <person name="Coyne S.R."/>
            <person name="Daligault H.E."/>
            <person name="Davenport K.W."/>
            <person name="Erkkila T."/>
            <person name="Frey K.G."/>
            <person name="Gibbons H.S."/>
            <person name="Gu W."/>
            <person name="Jaissle J."/>
            <person name="Johnson S.L."/>
            <person name="Koroleva G.I."/>
            <person name="Ladner J.T."/>
            <person name="Lo C.-C."/>
            <person name="Minogue T.D."/>
            <person name="Munk C."/>
            <person name="Palacios G.F."/>
            <person name="Redden C.L."/>
            <person name="Rosenzweig C.N."/>
            <person name="Scholz M.B."/>
            <person name="Teshima H."/>
            <person name="Xu Y."/>
        </authorList>
    </citation>
    <scope>NUCLEOTIDE SEQUENCE [LARGE SCALE GENOMIC DNA]</scope>
    <source>
        <strain evidence="7 8">8244</strain>
    </source>
</reference>
<dbReference type="EC" id="3.2.1.52" evidence="3"/>
<evidence type="ECO:0000256" key="3">
    <source>
        <dbReference type="ARBA" id="ARBA00012663"/>
    </source>
</evidence>
<name>A0A090ZBA8_PAEMA</name>
<dbReference type="GeneID" id="77007990"/>
<comment type="similarity">
    <text evidence="2">Belongs to the glycosyl hydrolase 3 family.</text>
</comment>
<dbReference type="InterPro" id="IPR036881">
    <property type="entry name" value="Glyco_hydro_3_C_sf"/>
</dbReference>
<dbReference type="GO" id="GO:0005975">
    <property type="term" value="P:carbohydrate metabolic process"/>
    <property type="evidence" value="ECO:0007669"/>
    <property type="project" value="InterPro"/>
</dbReference>
<evidence type="ECO:0000313" key="7">
    <source>
        <dbReference type="EMBL" id="KFN08554.1"/>
    </source>
</evidence>
<organism evidence="7 8">
    <name type="scientific">Paenibacillus macerans</name>
    <name type="common">Bacillus macerans</name>
    <dbReference type="NCBI Taxonomy" id="44252"/>
    <lineage>
        <taxon>Bacteria</taxon>
        <taxon>Bacillati</taxon>
        <taxon>Bacillota</taxon>
        <taxon>Bacilli</taxon>
        <taxon>Bacillales</taxon>
        <taxon>Paenibacillaceae</taxon>
        <taxon>Paenibacillus</taxon>
    </lineage>
</organism>
<dbReference type="SUPFAM" id="SSF51445">
    <property type="entry name" value="(Trans)glycosidases"/>
    <property type="match status" value="1"/>
</dbReference>
<dbReference type="Gene3D" id="3.40.50.1700">
    <property type="entry name" value="Glycoside hydrolase family 3 C-terminal domain"/>
    <property type="match status" value="1"/>
</dbReference>
<protein>
    <recommendedName>
        <fullName evidence="3">beta-N-acetylhexosaminidase</fullName>
        <ecNumber evidence="3">3.2.1.52</ecNumber>
    </recommendedName>
</protein>
<dbReference type="InterPro" id="IPR019800">
    <property type="entry name" value="Glyco_hydro_3_AS"/>
</dbReference>
<dbReference type="PRINTS" id="PR00133">
    <property type="entry name" value="GLHYDRLASE3"/>
</dbReference>
<dbReference type="InterPro" id="IPR050226">
    <property type="entry name" value="NagZ_Beta-hexosaminidase"/>
</dbReference>
<dbReference type="AlphaFoldDB" id="A0A090ZBA8"/>
<dbReference type="STRING" id="44252.DJ90_5034"/>
<dbReference type="InterPro" id="IPR036962">
    <property type="entry name" value="Glyco_hydro_3_N_sf"/>
</dbReference>
<dbReference type="Gene3D" id="3.20.20.300">
    <property type="entry name" value="Glycoside hydrolase, family 3, N-terminal domain"/>
    <property type="match status" value="1"/>
</dbReference>
<sequence length="568" mass="62631">MANLKAKPFYLSDEDIAWVQQTIAGMTLDEKVGQLFCLVGYSDEEEYLKRLAAEYKAGGLMCRPMAASSIVNTVQTLQRSAKIPLLIAANLEKGGSGIAEEGTTVGSVMQVAATDDDDMAYKLGVVCGREGAAVGCNWAFAPIIDIDYNFRNPITNTRTFGSDPERVRRMGVQYVKGVQQNGVAASIKHFPGDGVDERDQHLVESINSLSCEEWDATYGAVYQACIEEGAMTVMVGHILQPAYSRRLNPALKDEEILPASLSYELVTKLLKEQLGFNGLVVTDASTMAGMMISMPRSQAVPRAIAAGCDMFLFCRSLEEDFGYMKQGIEDGIITEERLNEALTRILGLKAALKLHRKQADGTLAPKLEEALKVLGAKEHRQWSVECADKAVTLVKEEPGVLPIHPDKYKRVLFYDIESQQGVAYSARVGAAELFKEKLKNEGFEVTTFEVNPGFEGMMSAQSEVLGKYDLIIYLANMVTKSNQTVVRIEWKQPMGANVPTFMTTIPTLFLSVENPYHLLDVPRVKTYINAYNSNDNVLQALLDKLMGRSEFKGTSPVDAFCGLWDARL</sequence>
<dbReference type="GO" id="GO:0004563">
    <property type="term" value="F:beta-N-acetylhexosaminidase activity"/>
    <property type="evidence" value="ECO:0007669"/>
    <property type="project" value="UniProtKB-EC"/>
</dbReference>
<evidence type="ECO:0000259" key="6">
    <source>
        <dbReference type="Pfam" id="PF00933"/>
    </source>
</evidence>
<gene>
    <name evidence="7" type="primary">nag3</name>
    <name evidence="7" type="ORF">DJ90_5034</name>
</gene>
<evidence type="ECO:0000256" key="5">
    <source>
        <dbReference type="ARBA" id="ARBA00023295"/>
    </source>
</evidence>
<evidence type="ECO:0000256" key="1">
    <source>
        <dbReference type="ARBA" id="ARBA00001231"/>
    </source>
</evidence>
<comment type="caution">
    <text evidence="7">The sequence shown here is derived from an EMBL/GenBank/DDBJ whole genome shotgun (WGS) entry which is preliminary data.</text>
</comment>
<dbReference type="PROSITE" id="PS00775">
    <property type="entry name" value="GLYCOSYL_HYDROL_F3"/>
    <property type="match status" value="1"/>
</dbReference>
<dbReference type="HOGENOM" id="CLU_008392_5_3_9"/>
<keyword evidence="4 7" id="KW-0378">Hydrolase</keyword>
<accession>A0A090ZBA8</accession>
<dbReference type="Proteomes" id="UP000029278">
    <property type="component" value="Unassembled WGS sequence"/>
</dbReference>
<evidence type="ECO:0000256" key="4">
    <source>
        <dbReference type="ARBA" id="ARBA00022801"/>
    </source>
</evidence>
<dbReference type="InterPro" id="IPR017853">
    <property type="entry name" value="GH"/>
</dbReference>
<dbReference type="PATRIC" id="fig|44252.3.peg.3041"/>
<dbReference type="RefSeq" id="WP_036623962.1">
    <property type="nucleotide sequence ID" value="NZ_BGML01000001.1"/>
</dbReference>
<dbReference type="PANTHER" id="PTHR30480:SF13">
    <property type="entry name" value="BETA-HEXOSAMINIDASE"/>
    <property type="match status" value="1"/>
</dbReference>
<dbReference type="PANTHER" id="PTHR30480">
    <property type="entry name" value="BETA-HEXOSAMINIDASE-RELATED"/>
    <property type="match status" value="1"/>
</dbReference>
<evidence type="ECO:0000313" key="8">
    <source>
        <dbReference type="Proteomes" id="UP000029278"/>
    </source>
</evidence>
<dbReference type="GO" id="GO:0009254">
    <property type="term" value="P:peptidoglycan turnover"/>
    <property type="evidence" value="ECO:0007669"/>
    <property type="project" value="TreeGrafter"/>
</dbReference>
<dbReference type="OrthoDB" id="9805821at2"/>
<dbReference type="InterPro" id="IPR001764">
    <property type="entry name" value="Glyco_hydro_3_N"/>
</dbReference>
<proteinExistence type="inferred from homology"/>
<evidence type="ECO:0000256" key="2">
    <source>
        <dbReference type="ARBA" id="ARBA00005336"/>
    </source>
</evidence>
<comment type="catalytic activity">
    <reaction evidence="1">
        <text>Hydrolysis of terminal non-reducing N-acetyl-D-hexosamine residues in N-acetyl-beta-D-hexosaminides.</text>
        <dbReference type="EC" id="3.2.1.52"/>
    </reaction>
</comment>
<keyword evidence="8" id="KW-1185">Reference proteome</keyword>
<dbReference type="Pfam" id="PF00933">
    <property type="entry name" value="Glyco_hydro_3"/>
    <property type="match status" value="1"/>
</dbReference>
<dbReference type="EMBL" id="JMQA01000028">
    <property type="protein sequence ID" value="KFN08554.1"/>
    <property type="molecule type" value="Genomic_DNA"/>
</dbReference>